<protein>
    <submittedName>
        <fullName evidence="3">PE-PPE domain-containing protein</fullName>
    </submittedName>
</protein>
<dbReference type="Pfam" id="PF08237">
    <property type="entry name" value="PE-PPE"/>
    <property type="match status" value="1"/>
</dbReference>
<feature type="region of interest" description="Disordered" evidence="1">
    <location>
        <begin position="345"/>
        <end position="368"/>
    </location>
</feature>
<feature type="region of interest" description="Disordered" evidence="1">
    <location>
        <begin position="405"/>
        <end position="536"/>
    </location>
</feature>
<reference evidence="4" key="1">
    <citation type="submission" date="2016-06" db="EMBL/GenBank/DDBJ databases">
        <authorList>
            <person name="Sutton G."/>
            <person name="Brinkac L."/>
            <person name="Sanka R."/>
            <person name="Adams M."/>
            <person name="Lau E."/>
            <person name="Mehaffy C."/>
            <person name="Tameris M."/>
            <person name="Hatherill M."/>
            <person name="Hanekom W."/>
            <person name="Mahomed H."/>
            <person name="Mcshane H."/>
        </authorList>
    </citation>
    <scope>NUCLEOTIDE SEQUENCE [LARGE SCALE GENOMIC DNA]</scope>
    <source>
        <strain evidence="4">852002-10433_SCH5171157</strain>
    </source>
</reference>
<gene>
    <name evidence="3" type="ORF">A5779_12140</name>
</gene>
<evidence type="ECO:0000313" key="4">
    <source>
        <dbReference type="Proteomes" id="UP000094008"/>
    </source>
</evidence>
<dbReference type="OrthoDB" id="4568361at2"/>
<sequence length="536" mass="56700">MVFAGGVVVAVSAGVTVSTPTATYSAAVQLAGTTLGVGASYDAFGLSIPMFFYGSIVPEGDSYRTVPYPAQISISIPVISDLPGWSDLPYWTQSLKRSEAIGAGYLLQDIARTPAGDKVTIIGVSQGTQVLEIARTEMAKIPNYVANAQNYEFILLGDPYQPNGGILARFASWSDLPVLGDIFPFGRPGPSDSPFKTTFYQNQYDGIADFPAYFNVLSIANALAGQVFEHAFPGYVLEYPDAPNAVTTQVGNTTYVTLPQYLPLLAPLRIPAALIGAERFVDAIDPVLRVFVEMGYDRTADPSRVKEFSWIAPEEKFHEALNALPGAFEQSLAILAGEKYVPTLPQPVVSDADPDTPLPEHPADPVRDSPFEQALRQVVVDVGAALTDATRPLAKVFQALGARTPTQQKVVEPSDAGQAAPNTPPNTPPKAAPNAAPAAPAATDQADKGDKGDNGSPVAAPKPTAPSRVGRPTRTQPDSPRTGVAPRLKAVPGAKGSDRDSVRSAIRSTIGSAKKAPKSPPAQRHRPSQHRSDRAG</sequence>
<dbReference type="AlphaFoldDB" id="A0A1A0V8S6"/>
<evidence type="ECO:0000313" key="3">
    <source>
        <dbReference type="EMBL" id="OBB79638.1"/>
    </source>
</evidence>
<feature type="domain" description="PE-PPE" evidence="2">
    <location>
        <begin position="67"/>
        <end position="297"/>
    </location>
</feature>
<accession>A0A1A0V8S6</accession>
<dbReference type="InterPro" id="IPR013228">
    <property type="entry name" value="PE-PPE_C"/>
</dbReference>
<comment type="caution">
    <text evidence="3">The sequence shown here is derived from an EMBL/GenBank/DDBJ whole genome shotgun (WGS) entry which is preliminary data.</text>
</comment>
<evidence type="ECO:0000259" key="2">
    <source>
        <dbReference type="Pfam" id="PF08237"/>
    </source>
</evidence>
<organism evidence="3 4">
    <name type="scientific">Mycolicibacterium peregrinum</name>
    <name type="common">Mycobacterium peregrinum</name>
    <dbReference type="NCBI Taxonomy" id="43304"/>
    <lineage>
        <taxon>Bacteria</taxon>
        <taxon>Bacillati</taxon>
        <taxon>Actinomycetota</taxon>
        <taxon>Actinomycetes</taxon>
        <taxon>Mycobacteriales</taxon>
        <taxon>Mycobacteriaceae</taxon>
        <taxon>Mycolicibacterium</taxon>
    </lineage>
</organism>
<feature type="compositionally biased region" description="Pro residues" evidence="1">
    <location>
        <begin position="422"/>
        <end position="431"/>
    </location>
</feature>
<evidence type="ECO:0000256" key="1">
    <source>
        <dbReference type="SAM" id="MobiDB-lite"/>
    </source>
</evidence>
<dbReference type="Gene3D" id="3.40.50.1820">
    <property type="entry name" value="alpha/beta hydrolase"/>
    <property type="match status" value="1"/>
</dbReference>
<feature type="compositionally biased region" description="Low complexity" evidence="1">
    <location>
        <begin position="432"/>
        <end position="443"/>
    </location>
</feature>
<proteinExistence type="predicted"/>
<name>A0A1A0V8S6_MYCPR</name>
<dbReference type="Proteomes" id="UP000094008">
    <property type="component" value="Unassembled WGS sequence"/>
</dbReference>
<dbReference type="InterPro" id="IPR029058">
    <property type="entry name" value="AB_hydrolase_fold"/>
</dbReference>
<dbReference type="EMBL" id="LZSY01000200">
    <property type="protein sequence ID" value="OBB79638.1"/>
    <property type="molecule type" value="Genomic_DNA"/>
</dbReference>